<dbReference type="Pfam" id="PF14253">
    <property type="entry name" value="AbiH"/>
    <property type="match status" value="1"/>
</dbReference>
<reference evidence="1 2" key="1">
    <citation type="submission" date="2021-03" db="EMBL/GenBank/DDBJ databases">
        <title>Staphylococci and Mammaliicocci in bats.</title>
        <authorList>
            <person name="Fountain K."/>
        </authorList>
    </citation>
    <scope>NUCLEOTIDE SEQUENCE [LARGE SCALE GENOMIC DNA]</scope>
    <source>
        <strain evidence="1 2">18_1_E_SW</strain>
    </source>
</reference>
<evidence type="ECO:0000313" key="2">
    <source>
        <dbReference type="Proteomes" id="UP000664081"/>
    </source>
</evidence>
<gene>
    <name evidence="1" type="ORF">J3T88_11770</name>
</gene>
<evidence type="ECO:0008006" key="3">
    <source>
        <dbReference type="Google" id="ProtNLM"/>
    </source>
</evidence>
<evidence type="ECO:0000313" key="1">
    <source>
        <dbReference type="EMBL" id="MBO1227975.1"/>
    </source>
</evidence>
<protein>
    <recommendedName>
        <fullName evidence="3">SIR2-like domain-containing protein</fullName>
    </recommendedName>
</protein>
<dbReference type="InterPro" id="IPR025935">
    <property type="entry name" value="AbiH"/>
</dbReference>
<dbReference type="EMBL" id="JAFNLT010000011">
    <property type="protein sequence ID" value="MBO1227975.1"/>
    <property type="molecule type" value="Genomic_DNA"/>
</dbReference>
<dbReference type="Proteomes" id="UP000664081">
    <property type="component" value="Unassembled WGS sequence"/>
</dbReference>
<comment type="caution">
    <text evidence="1">The sequence shown here is derived from an EMBL/GenBank/DDBJ whole genome shotgun (WGS) entry which is preliminary data.</text>
</comment>
<proteinExistence type="predicted"/>
<accession>A0ABS3L351</accession>
<keyword evidence="2" id="KW-1185">Reference proteome</keyword>
<name>A0ABS3L351_9STAP</name>
<organism evidence="1 2">
    <name type="scientific">Staphylococcus nepalensis</name>
    <dbReference type="NCBI Taxonomy" id="214473"/>
    <lineage>
        <taxon>Bacteria</taxon>
        <taxon>Bacillati</taxon>
        <taxon>Bacillota</taxon>
        <taxon>Bacilli</taxon>
        <taxon>Bacillales</taxon>
        <taxon>Staphylococcaceae</taxon>
        <taxon>Staphylococcus</taxon>
    </lineage>
</organism>
<sequence length="286" mass="34463">MAHNLRTSFEEFKKYIENSINKSNKKEKEKEKLRTIYIILNSAEASYNHKENILKDSDSSEWNLFETILAYIGSLNEKEKYCKENSFRNDMLQENVLRDLQSLFTQWINSIDENSIRRTRLFKNDDLFLNFNYTKTLQKNYRFSVCNKNINHIHVLENKCNKQYHYGHGENFIKEVESPGLDNEKINFFGLNTKKDTKNIIQNSKRFYEKLQKSKIKELFFWGFSLSNVDKPYIEKIFEDNKSTITKVYLSEYQFNSRDKVKFVEFLKKYNLENKLESFNDHLIKQ</sequence>